<dbReference type="STRING" id="94208.A0A2S4KMM6"/>
<evidence type="ECO:0000313" key="2">
    <source>
        <dbReference type="EMBL" id="POR31448.1"/>
    </source>
</evidence>
<feature type="compositionally biased region" description="Low complexity" evidence="1">
    <location>
        <begin position="82"/>
        <end position="91"/>
    </location>
</feature>
<comment type="caution">
    <text evidence="2">The sequence shown here is derived from an EMBL/GenBank/DDBJ whole genome shotgun (WGS) entry which is preliminary data.</text>
</comment>
<protein>
    <submittedName>
        <fullName evidence="2">Uncharacterized protein</fullName>
    </submittedName>
</protein>
<evidence type="ECO:0000256" key="1">
    <source>
        <dbReference type="SAM" id="MobiDB-lite"/>
    </source>
</evidence>
<reference evidence="2 3" key="1">
    <citation type="submission" date="2018-01" db="EMBL/GenBank/DDBJ databases">
        <title>Harnessing the power of phylogenomics to disentangle the directionality and signatures of interkingdom host jumping in the parasitic fungal genus Tolypocladium.</title>
        <authorList>
            <person name="Quandt C.A."/>
            <person name="Patterson W."/>
            <person name="Spatafora J.W."/>
        </authorList>
    </citation>
    <scope>NUCLEOTIDE SEQUENCE [LARGE SCALE GENOMIC DNA]</scope>
    <source>
        <strain evidence="2 3">NRBC 100945</strain>
    </source>
</reference>
<proteinExistence type="predicted"/>
<gene>
    <name evidence="2" type="ORF">TPAR_08340</name>
</gene>
<keyword evidence="3" id="KW-1185">Reference proteome</keyword>
<feature type="region of interest" description="Disordered" evidence="1">
    <location>
        <begin position="855"/>
        <end position="903"/>
    </location>
</feature>
<evidence type="ECO:0000313" key="3">
    <source>
        <dbReference type="Proteomes" id="UP000237481"/>
    </source>
</evidence>
<dbReference type="AlphaFoldDB" id="A0A2S4KMM6"/>
<feature type="compositionally biased region" description="Basic and acidic residues" evidence="1">
    <location>
        <begin position="875"/>
        <end position="885"/>
    </location>
</feature>
<dbReference type="EMBL" id="PKSG01001045">
    <property type="protein sequence ID" value="POR31448.1"/>
    <property type="molecule type" value="Genomic_DNA"/>
</dbReference>
<organism evidence="2 3">
    <name type="scientific">Tolypocladium paradoxum</name>
    <dbReference type="NCBI Taxonomy" id="94208"/>
    <lineage>
        <taxon>Eukaryota</taxon>
        <taxon>Fungi</taxon>
        <taxon>Dikarya</taxon>
        <taxon>Ascomycota</taxon>
        <taxon>Pezizomycotina</taxon>
        <taxon>Sordariomycetes</taxon>
        <taxon>Hypocreomycetidae</taxon>
        <taxon>Hypocreales</taxon>
        <taxon>Ophiocordycipitaceae</taxon>
        <taxon>Tolypocladium</taxon>
    </lineage>
</organism>
<sequence length="903" mass="99834">MASPNPVPSRAALNALRGVLLTTSCSVILLAEERRRRLKIARAAIDNARKLHTVRSNRGPIALTDSLGSWEGRFSDVGDEVLSMSSLPRPRTSTRRRRRSAQTNPTPPNTEIHTHNRDPAQAAPATEGRTSTAGSANPLELHSLVPEMIHLEALKLLPSNTLLTRRNPEWKPPTAFASPITTGSAQLTRKSTHPNEASDAPIMLDWSGAQPHDMGPKSVNQHATVESPDAVETARQCLARLTQNGSPPRPFYDEALLALERLLEDLDSHRVDQAGVSQRIELATTILQRLGSFGLPLPKAAKPLRCKGIKLLRIALDSDQVKATAVLAALLPLCKDPLKVIVPFIQFTQADGTNKHMEQALDLFSDPTRSRLWMRGMLAYRMLARYGRSQENFQDTKQLYRAMQAASLFQKFDVPIATEYKIRRLMVLMAVDKGDDAFAQTEMQTIQQLEPNASKSDMKLQSKLVVRDATLGQWESVRAHIKVLKHVADVGCIEFQGMLTVVTDAFAQSHSPVELEGCLRDFVAEYQMKLKYRWVYIVLDGYASRHQAESVFSWLRFCSDSGLCMDDAFVQRFYSRCRKYWSFSDKSISNLQRSLKASSPFDSGPGADTVDPVGVSPLRNQWSKARKDSPMASSTNGTNVSAFSAQSLRLAVVEQLRMKGAKVESAIALVESAHEQGHDVSEALTPLLLARLERGDDPNDLIDEALRMGARIHDSAYNKAAQALSAMGNLRAAAEVCEVAARENANGELLYNEYNFANLVFAYTGSARYTALQSVLSKFTSEEQWWRGSRTCKESIKLAMKTAAMRTVVHTKEKVSHRQALDKLDEALMHVKRCRSNRDHRRAVTEAFLRVIKTPSKAETRGGPVQKGARGGKTLADRQSPEQKTESGQPAARPMLAVAAGGG</sequence>
<name>A0A2S4KMM6_9HYPO</name>
<dbReference type="Proteomes" id="UP000237481">
    <property type="component" value="Unassembled WGS sequence"/>
</dbReference>
<feature type="compositionally biased region" description="Polar residues" evidence="1">
    <location>
        <begin position="179"/>
        <end position="189"/>
    </location>
</feature>
<feature type="region of interest" description="Disordered" evidence="1">
    <location>
        <begin position="168"/>
        <end position="196"/>
    </location>
</feature>
<dbReference type="OrthoDB" id="185373at2759"/>
<accession>A0A2S4KMM6</accession>
<feature type="region of interest" description="Disordered" evidence="1">
    <location>
        <begin position="81"/>
        <end position="136"/>
    </location>
</feature>